<keyword evidence="9" id="KW-1185">Reference proteome</keyword>
<sequence length="405" mass="45073">MRQISAEVLPAHHTSSYVASRPWRERLALLLESTGEGIFGVDMAGACVFINQAGAALLGYTPEEVLHRNMHELIHHSHADGHHYPAAECPIFNAFRHGVPCRIDNEVLWRRDGSAFHAEYSSYPILDEGRVLGAVVTFVDITERKRAEELLRQANDELEARVAERTQALSNALAQLRQLSAYLDTVREEERTRIAREIHDELGSLLVALKMDVTWLDRRLDDRPQLKCKCHSMSRLIDTAVDNVGRIITDLRPSILDHQGLWAALEWQAQEFIDSSELQCDWRLEVDPATAEPPPPQAMAVFRIFQEMLSNVARHAQASAVRIRIEAAPLQLSIAIHDNGRGAAPNAFESPKAYGVMGMRERAGHFGGTVLVDSAPGQGTCVRLVMPLIPAMAAPQPQPQEVLLP</sequence>
<dbReference type="PANTHER" id="PTHR24421">
    <property type="entry name" value="NITRATE/NITRITE SENSOR PROTEIN NARX-RELATED"/>
    <property type="match status" value="1"/>
</dbReference>
<dbReference type="InterPro" id="IPR050482">
    <property type="entry name" value="Sensor_HK_TwoCompSys"/>
</dbReference>
<feature type="domain" description="Histidine kinase" evidence="5">
    <location>
        <begin position="303"/>
        <end position="390"/>
    </location>
</feature>
<evidence type="ECO:0000256" key="2">
    <source>
        <dbReference type="ARBA" id="ARBA00022777"/>
    </source>
</evidence>
<dbReference type="Proteomes" id="UP000238605">
    <property type="component" value="Unassembled WGS sequence"/>
</dbReference>
<keyword evidence="3" id="KW-0902">Two-component regulatory system</keyword>
<keyword evidence="4" id="KW-0175">Coiled coil</keyword>
<dbReference type="Gene3D" id="3.30.565.10">
    <property type="entry name" value="Histidine kinase-like ATPase, C-terminal domain"/>
    <property type="match status" value="1"/>
</dbReference>
<dbReference type="GO" id="GO:0000155">
    <property type="term" value="F:phosphorelay sensor kinase activity"/>
    <property type="evidence" value="ECO:0007669"/>
    <property type="project" value="InterPro"/>
</dbReference>
<evidence type="ECO:0000259" key="7">
    <source>
        <dbReference type="PROSITE" id="PS50113"/>
    </source>
</evidence>
<dbReference type="InterPro" id="IPR035965">
    <property type="entry name" value="PAS-like_dom_sf"/>
</dbReference>
<dbReference type="InterPro" id="IPR011712">
    <property type="entry name" value="Sig_transdc_His_kin_sub3_dim/P"/>
</dbReference>
<dbReference type="GO" id="GO:0046983">
    <property type="term" value="F:protein dimerization activity"/>
    <property type="evidence" value="ECO:0007669"/>
    <property type="project" value="InterPro"/>
</dbReference>
<dbReference type="InterPro" id="IPR005467">
    <property type="entry name" value="His_kinase_dom"/>
</dbReference>
<evidence type="ECO:0000256" key="3">
    <source>
        <dbReference type="ARBA" id="ARBA00023012"/>
    </source>
</evidence>
<evidence type="ECO:0000259" key="6">
    <source>
        <dbReference type="PROSITE" id="PS50112"/>
    </source>
</evidence>
<dbReference type="InterPro" id="IPR036890">
    <property type="entry name" value="HATPase_C_sf"/>
</dbReference>
<reference evidence="8 9" key="1">
    <citation type="submission" date="2018-02" db="EMBL/GenBank/DDBJ databases">
        <title>Reclassifiation of [Polyangium] brachysporum DSM 7029 as Guopingzhaonella breviflexa gen. nov., sp. nov., a member of the family Comamonadaceae.</title>
        <authorList>
            <person name="Tang B."/>
        </authorList>
    </citation>
    <scope>NUCLEOTIDE SEQUENCE [LARGE SCALE GENOMIC DNA]</scope>
    <source>
        <strain evidence="8 9">BCRC 80649</strain>
    </source>
</reference>
<organism evidence="8 9">
    <name type="scientific">Caldimonas caldifontis</name>
    <dbReference type="NCBI Taxonomy" id="1452508"/>
    <lineage>
        <taxon>Bacteria</taxon>
        <taxon>Pseudomonadati</taxon>
        <taxon>Pseudomonadota</taxon>
        <taxon>Betaproteobacteria</taxon>
        <taxon>Burkholderiales</taxon>
        <taxon>Sphaerotilaceae</taxon>
        <taxon>Caldimonas</taxon>
    </lineage>
</organism>
<dbReference type="AlphaFoldDB" id="A0A2S5SQT5"/>
<dbReference type="GO" id="GO:0016020">
    <property type="term" value="C:membrane"/>
    <property type="evidence" value="ECO:0007669"/>
    <property type="project" value="InterPro"/>
</dbReference>
<dbReference type="PROSITE" id="PS50109">
    <property type="entry name" value="HIS_KIN"/>
    <property type="match status" value="1"/>
</dbReference>
<dbReference type="InterPro" id="IPR000014">
    <property type="entry name" value="PAS"/>
</dbReference>
<proteinExistence type="predicted"/>
<feature type="coiled-coil region" evidence="4">
    <location>
        <begin position="144"/>
        <end position="189"/>
    </location>
</feature>
<feature type="domain" description="PAC" evidence="7">
    <location>
        <begin position="101"/>
        <end position="153"/>
    </location>
</feature>
<dbReference type="NCBIfam" id="TIGR00229">
    <property type="entry name" value="sensory_box"/>
    <property type="match status" value="1"/>
</dbReference>
<evidence type="ECO:0000313" key="8">
    <source>
        <dbReference type="EMBL" id="PPE65095.1"/>
    </source>
</evidence>
<keyword evidence="1" id="KW-0808">Transferase</keyword>
<dbReference type="CDD" id="cd00130">
    <property type="entry name" value="PAS"/>
    <property type="match status" value="1"/>
</dbReference>
<accession>A0A2S5SQT5</accession>
<keyword evidence="2 8" id="KW-0418">Kinase</keyword>
<dbReference type="Pfam" id="PF07730">
    <property type="entry name" value="HisKA_3"/>
    <property type="match status" value="1"/>
</dbReference>
<dbReference type="PROSITE" id="PS50113">
    <property type="entry name" value="PAC"/>
    <property type="match status" value="1"/>
</dbReference>
<dbReference type="OrthoDB" id="9782588at2"/>
<evidence type="ECO:0000313" key="9">
    <source>
        <dbReference type="Proteomes" id="UP000238605"/>
    </source>
</evidence>
<dbReference type="Gene3D" id="3.30.450.20">
    <property type="entry name" value="PAS domain"/>
    <property type="match status" value="1"/>
</dbReference>
<dbReference type="InterPro" id="IPR000700">
    <property type="entry name" value="PAS-assoc_C"/>
</dbReference>
<dbReference type="SMART" id="SM00091">
    <property type="entry name" value="PAS"/>
    <property type="match status" value="1"/>
</dbReference>
<dbReference type="PANTHER" id="PTHR24421:SF59">
    <property type="entry name" value="OXYGEN SENSOR HISTIDINE KINASE NREB"/>
    <property type="match status" value="1"/>
</dbReference>
<dbReference type="GO" id="GO:0006355">
    <property type="term" value="P:regulation of DNA-templated transcription"/>
    <property type="evidence" value="ECO:0007669"/>
    <property type="project" value="InterPro"/>
</dbReference>
<feature type="domain" description="PAS" evidence="6">
    <location>
        <begin position="23"/>
        <end position="75"/>
    </location>
</feature>
<dbReference type="SUPFAM" id="SSF55874">
    <property type="entry name" value="ATPase domain of HSP90 chaperone/DNA topoisomerase II/histidine kinase"/>
    <property type="match status" value="1"/>
</dbReference>
<evidence type="ECO:0000259" key="5">
    <source>
        <dbReference type="PROSITE" id="PS50109"/>
    </source>
</evidence>
<dbReference type="EMBL" id="PSNX01000016">
    <property type="protein sequence ID" value="PPE65095.1"/>
    <property type="molecule type" value="Genomic_DNA"/>
</dbReference>
<dbReference type="InterPro" id="IPR013767">
    <property type="entry name" value="PAS_fold"/>
</dbReference>
<gene>
    <name evidence="8" type="ORF">C1704_15840</name>
</gene>
<dbReference type="Gene3D" id="1.20.5.1930">
    <property type="match status" value="1"/>
</dbReference>
<dbReference type="CDD" id="cd16917">
    <property type="entry name" value="HATPase_UhpB-NarQ-NarX-like"/>
    <property type="match status" value="1"/>
</dbReference>
<comment type="caution">
    <text evidence="8">The sequence shown here is derived from an EMBL/GenBank/DDBJ whole genome shotgun (WGS) entry which is preliminary data.</text>
</comment>
<dbReference type="Pfam" id="PF02518">
    <property type="entry name" value="HATPase_c"/>
    <property type="match status" value="1"/>
</dbReference>
<evidence type="ECO:0000256" key="4">
    <source>
        <dbReference type="SAM" id="Coils"/>
    </source>
</evidence>
<dbReference type="PROSITE" id="PS50112">
    <property type="entry name" value="PAS"/>
    <property type="match status" value="1"/>
</dbReference>
<name>A0A2S5SQT5_9BURK</name>
<protein>
    <submittedName>
        <fullName evidence="8">Histidine kinase</fullName>
    </submittedName>
</protein>
<dbReference type="Pfam" id="PF00989">
    <property type="entry name" value="PAS"/>
    <property type="match status" value="1"/>
</dbReference>
<evidence type="ECO:0000256" key="1">
    <source>
        <dbReference type="ARBA" id="ARBA00022679"/>
    </source>
</evidence>
<dbReference type="InterPro" id="IPR003594">
    <property type="entry name" value="HATPase_dom"/>
</dbReference>
<dbReference type="SUPFAM" id="SSF55785">
    <property type="entry name" value="PYP-like sensor domain (PAS domain)"/>
    <property type="match status" value="1"/>
</dbReference>
<dbReference type="RefSeq" id="WP_104303711.1">
    <property type="nucleotide sequence ID" value="NZ_PSNX01000016.1"/>
</dbReference>